<accession>A0A0C9W5Q2</accession>
<sequence>MATLANKIILIFGGSSGIGFGVAEASLKSDAATVIIVSSNEERVQGAVKKLKDGKFGSGEVKGLSVDVKDEAALKKLLTDVGAVDHIVWSAGDGLPLGFPNMELDFMKSTFDVRFWGAVIVAQNAKFRVGGSFILTTGTVIVKPGKTWSMAAAIMGAVDSFTRGLALDLAPIRVNSVCPGFLIAQLWKGFAPDQLEKLFADTAEKLPVKHVAGPDEVAEAYMFLMKCAYITGQKIQVDGGHTLAA</sequence>
<dbReference type="PANTHER" id="PTHR43477">
    <property type="entry name" value="DIHYDROANTICAPSIN 7-DEHYDROGENASE"/>
    <property type="match status" value="1"/>
</dbReference>
<evidence type="ECO:0000256" key="1">
    <source>
        <dbReference type="ARBA" id="ARBA00006484"/>
    </source>
</evidence>
<organism evidence="4 5">
    <name type="scientific">Sphaerobolus stellatus (strain SS14)</name>
    <dbReference type="NCBI Taxonomy" id="990650"/>
    <lineage>
        <taxon>Eukaryota</taxon>
        <taxon>Fungi</taxon>
        <taxon>Dikarya</taxon>
        <taxon>Basidiomycota</taxon>
        <taxon>Agaricomycotina</taxon>
        <taxon>Agaricomycetes</taxon>
        <taxon>Phallomycetidae</taxon>
        <taxon>Geastrales</taxon>
        <taxon>Sphaerobolaceae</taxon>
        <taxon>Sphaerobolus</taxon>
    </lineage>
</organism>
<dbReference type="HOGENOM" id="CLU_010194_15_1_1"/>
<dbReference type="InterPro" id="IPR002347">
    <property type="entry name" value="SDR_fam"/>
</dbReference>
<dbReference type="SUPFAM" id="SSF51735">
    <property type="entry name" value="NAD(P)-binding Rossmann-fold domains"/>
    <property type="match status" value="1"/>
</dbReference>
<dbReference type="InterPro" id="IPR051122">
    <property type="entry name" value="SDR_DHRS6-like"/>
</dbReference>
<protein>
    <recommendedName>
        <fullName evidence="6">NAD(P)-binding protein</fullName>
    </recommendedName>
</protein>
<keyword evidence="3" id="KW-0560">Oxidoreductase</keyword>
<dbReference type="Proteomes" id="UP000054279">
    <property type="component" value="Unassembled WGS sequence"/>
</dbReference>
<dbReference type="OrthoDB" id="294295at2759"/>
<keyword evidence="5" id="KW-1185">Reference proteome</keyword>
<dbReference type="Gene3D" id="3.40.50.720">
    <property type="entry name" value="NAD(P)-binding Rossmann-like Domain"/>
    <property type="match status" value="1"/>
</dbReference>
<dbReference type="EMBL" id="KN837104">
    <property type="protein sequence ID" value="KIJ47143.1"/>
    <property type="molecule type" value="Genomic_DNA"/>
</dbReference>
<dbReference type="AlphaFoldDB" id="A0A0C9W5Q2"/>
<dbReference type="GO" id="GO:0016491">
    <property type="term" value="F:oxidoreductase activity"/>
    <property type="evidence" value="ECO:0007669"/>
    <property type="project" value="UniProtKB-KW"/>
</dbReference>
<dbReference type="PANTHER" id="PTHR43477:SF1">
    <property type="entry name" value="DIHYDROANTICAPSIN 7-DEHYDROGENASE"/>
    <property type="match status" value="1"/>
</dbReference>
<dbReference type="InterPro" id="IPR057571">
    <property type="entry name" value="SDR_PhqE-like"/>
</dbReference>
<evidence type="ECO:0000313" key="4">
    <source>
        <dbReference type="EMBL" id="KIJ47143.1"/>
    </source>
</evidence>
<name>A0A0C9W5Q2_SPHS4</name>
<dbReference type="Pfam" id="PF23441">
    <property type="entry name" value="SDR"/>
    <property type="match status" value="1"/>
</dbReference>
<reference evidence="4 5" key="1">
    <citation type="submission" date="2014-06" db="EMBL/GenBank/DDBJ databases">
        <title>Evolutionary Origins and Diversification of the Mycorrhizal Mutualists.</title>
        <authorList>
            <consortium name="DOE Joint Genome Institute"/>
            <consortium name="Mycorrhizal Genomics Consortium"/>
            <person name="Kohler A."/>
            <person name="Kuo A."/>
            <person name="Nagy L.G."/>
            <person name="Floudas D."/>
            <person name="Copeland A."/>
            <person name="Barry K.W."/>
            <person name="Cichocki N."/>
            <person name="Veneault-Fourrey C."/>
            <person name="LaButti K."/>
            <person name="Lindquist E.A."/>
            <person name="Lipzen A."/>
            <person name="Lundell T."/>
            <person name="Morin E."/>
            <person name="Murat C."/>
            <person name="Riley R."/>
            <person name="Ohm R."/>
            <person name="Sun H."/>
            <person name="Tunlid A."/>
            <person name="Henrissat B."/>
            <person name="Grigoriev I.V."/>
            <person name="Hibbett D.S."/>
            <person name="Martin F."/>
        </authorList>
    </citation>
    <scope>NUCLEOTIDE SEQUENCE [LARGE SCALE GENOMIC DNA]</scope>
    <source>
        <strain evidence="4 5">SS14</strain>
    </source>
</reference>
<evidence type="ECO:0000256" key="3">
    <source>
        <dbReference type="ARBA" id="ARBA00023002"/>
    </source>
</evidence>
<comment type="similarity">
    <text evidence="1">Belongs to the short-chain dehydrogenases/reductases (SDR) family.</text>
</comment>
<evidence type="ECO:0000256" key="2">
    <source>
        <dbReference type="ARBA" id="ARBA00022857"/>
    </source>
</evidence>
<dbReference type="InterPro" id="IPR036291">
    <property type="entry name" value="NAD(P)-bd_dom_sf"/>
</dbReference>
<proteinExistence type="inferred from homology"/>
<keyword evidence="2" id="KW-0521">NADP</keyword>
<evidence type="ECO:0000313" key="5">
    <source>
        <dbReference type="Proteomes" id="UP000054279"/>
    </source>
</evidence>
<dbReference type="PRINTS" id="PR00081">
    <property type="entry name" value="GDHRDH"/>
</dbReference>
<evidence type="ECO:0008006" key="6">
    <source>
        <dbReference type="Google" id="ProtNLM"/>
    </source>
</evidence>
<gene>
    <name evidence="4" type="ORF">M422DRAFT_29035</name>
</gene>